<reference evidence="2" key="1">
    <citation type="submission" date="2018-10" db="EMBL/GenBank/DDBJ databases">
        <title>FDA dAtabase for Regulatory Grade micrObial Sequences (FDA-ARGOS): Supporting development and validation of Infectious Disease Dx tests.</title>
        <authorList>
            <person name="Minogue T."/>
            <person name="Wolcott M."/>
            <person name="Wasieloski L."/>
            <person name="Aguilar W."/>
            <person name="Moore D."/>
            <person name="Tallon L."/>
            <person name="Sadzewicz L."/>
            <person name="Sengamalay N."/>
            <person name="Ott S."/>
            <person name="Godinez A."/>
            <person name="Nagaraj S."/>
            <person name="Vavikolanu K."/>
            <person name="Vyas G."/>
            <person name="Nadendla S."/>
            <person name="George J."/>
            <person name="Sichtig H."/>
        </authorList>
    </citation>
    <scope>NUCLEOTIDE SEQUENCE [LARGE SCALE GENOMIC DNA]</scope>
    <source>
        <strain evidence="2">FDAARGOS_343</strain>
    </source>
</reference>
<organism evidence="1 2">
    <name type="scientific">Niallia circulans</name>
    <name type="common">Bacillus circulans</name>
    <dbReference type="NCBI Taxonomy" id="1397"/>
    <lineage>
        <taxon>Bacteria</taxon>
        <taxon>Bacillati</taxon>
        <taxon>Bacillota</taxon>
        <taxon>Bacilli</taxon>
        <taxon>Bacillales</taxon>
        <taxon>Bacillaceae</taxon>
        <taxon>Niallia</taxon>
    </lineage>
</organism>
<evidence type="ECO:0000313" key="2">
    <source>
        <dbReference type="Proteomes" id="UP000319837"/>
    </source>
</evidence>
<name>A0A553SNI6_NIACI</name>
<dbReference type="Proteomes" id="UP000319837">
    <property type="component" value="Unassembled WGS sequence"/>
</dbReference>
<evidence type="ECO:0000313" key="1">
    <source>
        <dbReference type="EMBL" id="TRZ38516.1"/>
    </source>
</evidence>
<sequence length="82" mass="9411">MEFNLRGRKALEDFFSTEILGAAETRELLDVSKQRMGQLKESGRLVPIKVLPRENLFVREEVLKLKVELAEIRKTKGTGPKK</sequence>
<dbReference type="GO" id="GO:0003677">
    <property type="term" value="F:DNA binding"/>
    <property type="evidence" value="ECO:0007669"/>
    <property type="project" value="UniProtKB-KW"/>
</dbReference>
<protein>
    <submittedName>
        <fullName evidence="1">DNA-binding protein</fullName>
    </submittedName>
</protein>
<dbReference type="RefSeq" id="WP_185766769.1">
    <property type="nucleotide sequence ID" value="NZ_RIBP01000004.1"/>
</dbReference>
<comment type="caution">
    <text evidence="1">The sequence shown here is derived from an EMBL/GenBank/DDBJ whole genome shotgun (WGS) entry which is preliminary data.</text>
</comment>
<dbReference type="AlphaFoldDB" id="A0A553SNI6"/>
<accession>A0A553SNI6</accession>
<dbReference type="EMBL" id="RIBP01000004">
    <property type="protein sequence ID" value="TRZ38516.1"/>
    <property type="molecule type" value="Genomic_DNA"/>
</dbReference>
<proteinExistence type="predicted"/>
<gene>
    <name evidence="1" type="ORF">CEQ21_24325</name>
</gene>
<keyword evidence="1" id="KW-0238">DNA-binding</keyword>